<dbReference type="SUPFAM" id="SSF55961">
    <property type="entry name" value="Bet v1-like"/>
    <property type="match status" value="1"/>
</dbReference>
<keyword evidence="3" id="KW-0479">Metal-binding</keyword>
<dbReference type="CDD" id="cd00680">
    <property type="entry name" value="RHO_alpha_C"/>
    <property type="match status" value="1"/>
</dbReference>
<evidence type="ECO:0000313" key="9">
    <source>
        <dbReference type="Proteomes" id="UP000325797"/>
    </source>
</evidence>
<reference evidence="8 9" key="1">
    <citation type="submission" date="2019-08" db="EMBL/GenBank/DDBJ databases">
        <title>Hyperibacter terrae gen. nov., sp. nov. and Hyperibacter viscosus sp. nov., two new members in the family Rhodospirillaceae isolated from the rhizosphere of Hypericum perforatum.</title>
        <authorList>
            <person name="Noviana Z."/>
        </authorList>
    </citation>
    <scope>NUCLEOTIDE SEQUENCE [LARGE SCALE GENOMIC DNA]</scope>
    <source>
        <strain evidence="8 9">R5959</strain>
    </source>
</reference>
<dbReference type="SUPFAM" id="SSF50022">
    <property type="entry name" value="ISP domain"/>
    <property type="match status" value="1"/>
</dbReference>
<dbReference type="GO" id="GO:0051537">
    <property type="term" value="F:2 iron, 2 sulfur cluster binding"/>
    <property type="evidence" value="ECO:0007669"/>
    <property type="project" value="UniProtKB-KW"/>
</dbReference>
<comment type="cofactor">
    <cofactor evidence="1">
        <name>Fe cation</name>
        <dbReference type="ChEBI" id="CHEBI:24875"/>
    </cofactor>
</comment>
<dbReference type="AlphaFoldDB" id="A0A5J6MXN0"/>
<keyword evidence="9" id="KW-1185">Reference proteome</keyword>
<keyword evidence="6" id="KW-0411">Iron-sulfur</keyword>
<name>A0A5J6MXN0_9PROT</name>
<evidence type="ECO:0000256" key="1">
    <source>
        <dbReference type="ARBA" id="ARBA00001962"/>
    </source>
</evidence>
<dbReference type="Proteomes" id="UP000325797">
    <property type="component" value="Chromosome"/>
</dbReference>
<dbReference type="InterPro" id="IPR017941">
    <property type="entry name" value="Rieske_2Fe-2S"/>
</dbReference>
<evidence type="ECO:0000256" key="6">
    <source>
        <dbReference type="ARBA" id="ARBA00023014"/>
    </source>
</evidence>
<evidence type="ECO:0000259" key="7">
    <source>
        <dbReference type="PROSITE" id="PS51296"/>
    </source>
</evidence>
<gene>
    <name evidence="8" type="ORF">FRZ61_23690</name>
</gene>
<dbReference type="InterPro" id="IPR001663">
    <property type="entry name" value="Rng_hydr_dOase-A"/>
</dbReference>
<dbReference type="PANTHER" id="PTHR43756">
    <property type="entry name" value="CHOLINE MONOOXYGENASE, CHLOROPLASTIC"/>
    <property type="match status" value="1"/>
</dbReference>
<dbReference type="Gene3D" id="2.102.10.10">
    <property type="entry name" value="Rieske [2Fe-2S] iron-sulphur domain"/>
    <property type="match status" value="1"/>
</dbReference>
<keyword evidence="4" id="KW-0560">Oxidoreductase</keyword>
<dbReference type="Gene3D" id="3.90.380.10">
    <property type="entry name" value="Naphthalene 1,2-dioxygenase Alpha Subunit, Chain A, domain 1"/>
    <property type="match status" value="2"/>
</dbReference>
<dbReference type="CDD" id="cd03469">
    <property type="entry name" value="Rieske_RO_Alpha_N"/>
    <property type="match status" value="1"/>
</dbReference>
<dbReference type="Pfam" id="PF00848">
    <property type="entry name" value="Ring_hydroxyl_A"/>
    <property type="match status" value="1"/>
</dbReference>
<organism evidence="8 9">
    <name type="scientific">Hypericibacter adhaerens</name>
    <dbReference type="NCBI Taxonomy" id="2602016"/>
    <lineage>
        <taxon>Bacteria</taxon>
        <taxon>Pseudomonadati</taxon>
        <taxon>Pseudomonadota</taxon>
        <taxon>Alphaproteobacteria</taxon>
        <taxon>Rhodospirillales</taxon>
        <taxon>Dongiaceae</taxon>
        <taxon>Hypericibacter</taxon>
    </lineage>
</organism>
<dbReference type="PANTHER" id="PTHR43756:SF5">
    <property type="entry name" value="CHOLINE MONOOXYGENASE, CHLOROPLASTIC"/>
    <property type="match status" value="1"/>
</dbReference>
<keyword evidence="2" id="KW-0001">2Fe-2S</keyword>
<accession>A0A5J6MXN0</accession>
<dbReference type="InterPro" id="IPR015879">
    <property type="entry name" value="Ring_hydroxy_dOase_asu_C_dom"/>
</dbReference>
<sequence length="416" mass="47212">MTELVVTQDRPTLARAARLSKPSTPPETLPAWTYNNAEFFALERDHLLLNQWQLVCHQSEIRDAGSYATFDFLGERALVVRGEDGAIRAFHNVCRHRAAAVARGDFGRCEGGALRCFYHGWTYGLDGRLKAVPGEKQFPGLDKETHGLTPLPFEIWQGFVFVKFREGGPSIAERLAPYAAELAQYRIAEMEPRDKPYFLEVPVDWKNMMDNFLEGYHVPVGHPGLYRLFGNSYDLDVRPGDVSRAVAQLRDRPSPNWSERHYQSLLPDLDYLTPERQRAWTFYAMLPNLGFDIYPDQIDYFHAVPLGPGRCALRARSYKVAGLPADLERRLKACRYLSWRVNWPVFYEDNALIESVQRGLGSSSYEVGVLSEKEICVRQLHDQIRRHFPVAKLRRAPAPGTIAATNNAMLAASPAS</sequence>
<feature type="domain" description="Rieske" evidence="7">
    <location>
        <begin position="52"/>
        <end position="162"/>
    </location>
</feature>
<dbReference type="PROSITE" id="PS51296">
    <property type="entry name" value="RIESKE"/>
    <property type="match status" value="1"/>
</dbReference>
<dbReference type="Pfam" id="PF00355">
    <property type="entry name" value="Rieske"/>
    <property type="match status" value="1"/>
</dbReference>
<dbReference type="GO" id="GO:0016491">
    <property type="term" value="F:oxidoreductase activity"/>
    <property type="evidence" value="ECO:0007669"/>
    <property type="project" value="UniProtKB-KW"/>
</dbReference>
<dbReference type="EMBL" id="CP042582">
    <property type="protein sequence ID" value="QEX22438.1"/>
    <property type="molecule type" value="Genomic_DNA"/>
</dbReference>
<proteinExistence type="predicted"/>
<dbReference type="KEGG" id="hadh:FRZ61_23690"/>
<dbReference type="RefSeq" id="WP_191909412.1">
    <property type="nucleotide sequence ID" value="NZ_CP042582.1"/>
</dbReference>
<evidence type="ECO:0000256" key="5">
    <source>
        <dbReference type="ARBA" id="ARBA00023004"/>
    </source>
</evidence>
<evidence type="ECO:0000256" key="3">
    <source>
        <dbReference type="ARBA" id="ARBA00022723"/>
    </source>
</evidence>
<dbReference type="GO" id="GO:0005506">
    <property type="term" value="F:iron ion binding"/>
    <property type="evidence" value="ECO:0007669"/>
    <property type="project" value="InterPro"/>
</dbReference>
<keyword evidence="5" id="KW-0408">Iron</keyword>
<dbReference type="PRINTS" id="PR00090">
    <property type="entry name" value="RNGDIOXGNASE"/>
</dbReference>
<evidence type="ECO:0000256" key="4">
    <source>
        <dbReference type="ARBA" id="ARBA00023002"/>
    </source>
</evidence>
<dbReference type="InterPro" id="IPR036922">
    <property type="entry name" value="Rieske_2Fe-2S_sf"/>
</dbReference>
<evidence type="ECO:0000313" key="8">
    <source>
        <dbReference type="EMBL" id="QEX22438.1"/>
    </source>
</evidence>
<protein>
    <submittedName>
        <fullName evidence="8">(2Fe-2S) ferredoxin</fullName>
    </submittedName>
</protein>
<evidence type="ECO:0000256" key="2">
    <source>
        <dbReference type="ARBA" id="ARBA00022714"/>
    </source>
</evidence>